<dbReference type="Pfam" id="PF13192">
    <property type="entry name" value="Thioredoxin_3"/>
    <property type="match status" value="1"/>
</dbReference>
<sequence>MNEIILFTSNDCLYCSIAEKKLKEVIDEYGDLFELKLKNVEHEDMEASVTVLPTIIIGKKKFEGVLEKDQIHIALFSS</sequence>
<dbReference type="InterPro" id="IPR036249">
    <property type="entry name" value="Thioredoxin-like_sf"/>
</dbReference>
<name>A0A9Y1FK20_9ARCH</name>
<proteinExistence type="inferred from homology"/>
<dbReference type="AlphaFoldDB" id="A0A9Y1FK20"/>
<organism evidence="3">
    <name type="scientific">Candidatus Heimdallarchaeum aukensis</name>
    <dbReference type="NCBI Taxonomy" id="2876573"/>
    <lineage>
        <taxon>Archaea</taxon>
        <taxon>Promethearchaeati</taxon>
        <taxon>Candidatus Heimdallarchaeota</taxon>
        <taxon>Candidatus Heimdallarchaeia (ex Rinke et al. 2021) (nom. nud.)</taxon>
        <taxon>Candidatus Heimdallarchaeales</taxon>
        <taxon>Candidatus Heimdallarchaeaceae</taxon>
        <taxon>Candidatus Heimdallarchaeum</taxon>
    </lineage>
</organism>
<evidence type="ECO:0000259" key="2">
    <source>
        <dbReference type="Pfam" id="PF13192"/>
    </source>
</evidence>
<dbReference type="InterPro" id="IPR012336">
    <property type="entry name" value="Thioredoxin-like_fold"/>
</dbReference>
<evidence type="ECO:0000256" key="1">
    <source>
        <dbReference type="ARBA" id="ARBA00007787"/>
    </source>
</evidence>
<evidence type="ECO:0000313" key="3">
    <source>
        <dbReference type="EMBL" id="UJG39910.1"/>
    </source>
</evidence>
<gene>
    <name evidence="3" type="ORF">K9W45_08630</name>
</gene>
<dbReference type="SUPFAM" id="SSF52833">
    <property type="entry name" value="Thioredoxin-like"/>
    <property type="match status" value="1"/>
</dbReference>
<accession>A0A9Y1FK20</accession>
<dbReference type="Proteomes" id="UP001201020">
    <property type="component" value="Chromosome"/>
</dbReference>
<reference evidence="3" key="1">
    <citation type="journal article" date="2022" name="Nat. Microbiol.">
        <title>Unique mobile elements and scalable gene flow at the prokaryote-eukaryote boundary revealed by circularized Asgard archaea genomes.</title>
        <authorList>
            <person name="Wu F."/>
            <person name="Speth D.R."/>
            <person name="Philosof A."/>
            <person name="Cremiere A."/>
            <person name="Narayanan A."/>
            <person name="Barco R.A."/>
            <person name="Connon S.A."/>
            <person name="Amend J.P."/>
            <person name="Antoshechkin I.A."/>
            <person name="Orphan V.J."/>
        </authorList>
    </citation>
    <scope>NUCLEOTIDE SEQUENCE</scope>
    <source>
        <strain evidence="3">PM71</strain>
    </source>
</reference>
<dbReference type="Gene3D" id="3.40.30.10">
    <property type="entry name" value="Glutaredoxin"/>
    <property type="match status" value="1"/>
</dbReference>
<protein>
    <submittedName>
        <fullName evidence="3">Thioredoxin family protein</fullName>
    </submittedName>
</protein>
<comment type="similarity">
    <text evidence="1">Belongs to the glutaredoxin family.</text>
</comment>
<dbReference type="EMBL" id="CP084166">
    <property type="protein sequence ID" value="UJG39910.1"/>
    <property type="molecule type" value="Genomic_DNA"/>
</dbReference>
<feature type="domain" description="Thioredoxin-like fold" evidence="2">
    <location>
        <begin position="6"/>
        <end position="72"/>
    </location>
</feature>